<dbReference type="InterPro" id="IPR000725">
    <property type="entry name" value="Olfact_rcpt"/>
</dbReference>
<name>A0A2I4AME5_AUSLI</name>
<dbReference type="Pfam" id="PF13853">
    <property type="entry name" value="7tm_4"/>
    <property type="match status" value="1"/>
</dbReference>
<feature type="transmembrane region" description="Helical" evidence="6">
    <location>
        <begin position="79"/>
        <end position="108"/>
    </location>
</feature>
<evidence type="ECO:0000256" key="4">
    <source>
        <dbReference type="ARBA" id="ARBA00023136"/>
    </source>
</evidence>
<reference evidence="9" key="1">
    <citation type="submission" date="2025-08" db="UniProtKB">
        <authorList>
            <consortium name="RefSeq"/>
        </authorList>
    </citation>
    <scope>IDENTIFICATION</scope>
    <source>
        <strain evidence="9">Quisiro</strain>
        <tissue evidence="9">Liver</tissue>
    </source>
</reference>
<dbReference type="Proteomes" id="UP000192220">
    <property type="component" value="Unplaced"/>
</dbReference>
<dbReference type="PANTHER" id="PTHR26451:SF885">
    <property type="entry name" value="OLFACTORY RECEPTOR"/>
    <property type="match status" value="1"/>
</dbReference>
<proteinExistence type="predicted"/>
<gene>
    <name evidence="9" type="primary">LOC106512660</name>
</gene>
<dbReference type="KEGG" id="alim:106512660"/>
<evidence type="ECO:0000313" key="8">
    <source>
        <dbReference type="Proteomes" id="UP000192220"/>
    </source>
</evidence>
<protein>
    <submittedName>
        <fullName evidence="9">Olfactory receptor 6K3</fullName>
    </submittedName>
</protein>
<dbReference type="GO" id="GO:0004984">
    <property type="term" value="F:olfactory receptor activity"/>
    <property type="evidence" value="ECO:0007669"/>
    <property type="project" value="InterPro"/>
</dbReference>
<feature type="transmembrane region" description="Helical" evidence="6">
    <location>
        <begin position="152"/>
        <end position="169"/>
    </location>
</feature>
<feature type="domain" description="G-protein coupled receptors family 1 profile" evidence="7">
    <location>
        <begin position="1"/>
        <end position="174"/>
    </location>
</feature>
<keyword evidence="2 6" id="KW-0812">Transmembrane</keyword>
<organism evidence="8 9">
    <name type="scientific">Austrofundulus limnaeus</name>
    <name type="common">Annual killifish</name>
    <dbReference type="NCBI Taxonomy" id="52670"/>
    <lineage>
        <taxon>Eukaryota</taxon>
        <taxon>Metazoa</taxon>
        <taxon>Chordata</taxon>
        <taxon>Craniata</taxon>
        <taxon>Vertebrata</taxon>
        <taxon>Euteleostomi</taxon>
        <taxon>Actinopterygii</taxon>
        <taxon>Neopterygii</taxon>
        <taxon>Teleostei</taxon>
        <taxon>Neoteleostei</taxon>
        <taxon>Acanthomorphata</taxon>
        <taxon>Ovalentaria</taxon>
        <taxon>Atherinomorphae</taxon>
        <taxon>Cyprinodontiformes</taxon>
        <taxon>Rivulidae</taxon>
        <taxon>Austrofundulus</taxon>
    </lineage>
</organism>
<evidence type="ECO:0000313" key="9">
    <source>
        <dbReference type="RefSeq" id="XP_013856684.1"/>
    </source>
</evidence>
<dbReference type="GO" id="GO:0005549">
    <property type="term" value="F:odorant binding"/>
    <property type="evidence" value="ECO:0007669"/>
    <property type="project" value="TreeGrafter"/>
</dbReference>
<dbReference type="PANTHER" id="PTHR26451">
    <property type="entry name" value="G_PROTEIN_RECEP_F1_2 DOMAIN-CONTAINING PROTEIN"/>
    <property type="match status" value="1"/>
</dbReference>
<dbReference type="OrthoDB" id="6147321at2759"/>
<dbReference type="RefSeq" id="XP_013856684.1">
    <property type="nucleotide sequence ID" value="XM_014001230.1"/>
</dbReference>
<evidence type="ECO:0000256" key="2">
    <source>
        <dbReference type="ARBA" id="ARBA00022692"/>
    </source>
</evidence>
<evidence type="ECO:0000259" key="7">
    <source>
        <dbReference type="PROSITE" id="PS50262"/>
    </source>
</evidence>
<sequence length="189" mass="21348">MSYDRYLSICFPLQYSSRMSPERTALLTAGTWLYPCCAMFVSLALISPLKLCGNQINKVYCDMYSVVKLACSDTTFINIYGLMATFSTIVVALLLIVFTYIKILMVCFSGSKQTRQKAVNTCTPHLASILNFSFGGSFETSQSRFNMSYLPSLLRVFLSLYFLTVQPLFNPVMYGLKLTKIRNVCKNLI</sequence>
<evidence type="ECO:0000256" key="6">
    <source>
        <dbReference type="SAM" id="Phobius"/>
    </source>
</evidence>
<comment type="subcellular location">
    <subcellularLocation>
        <location evidence="1">Membrane</location>
        <topology evidence="1">Multi-pass membrane protein</topology>
    </subcellularLocation>
</comment>
<keyword evidence="3 6" id="KW-1133">Transmembrane helix</keyword>
<keyword evidence="8" id="KW-1185">Reference proteome</keyword>
<dbReference type="PROSITE" id="PS50262">
    <property type="entry name" value="G_PROTEIN_RECEP_F1_2"/>
    <property type="match status" value="1"/>
</dbReference>
<keyword evidence="9" id="KW-0675">Receptor</keyword>
<dbReference type="GO" id="GO:0016020">
    <property type="term" value="C:membrane"/>
    <property type="evidence" value="ECO:0007669"/>
    <property type="project" value="UniProtKB-SubCell"/>
</dbReference>
<dbReference type="InterPro" id="IPR017452">
    <property type="entry name" value="GPCR_Rhodpsn_7TM"/>
</dbReference>
<dbReference type="PRINTS" id="PR00245">
    <property type="entry name" value="OLFACTORYR"/>
</dbReference>
<dbReference type="GO" id="GO:0007186">
    <property type="term" value="P:G protein-coupled receptor signaling pathway"/>
    <property type="evidence" value="ECO:0007669"/>
    <property type="project" value="InterPro"/>
</dbReference>
<evidence type="ECO:0000256" key="5">
    <source>
        <dbReference type="ARBA" id="ARBA00023224"/>
    </source>
</evidence>
<feature type="non-terminal residue" evidence="9">
    <location>
        <position position="189"/>
    </location>
</feature>
<accession>A0A2I4AME5</accession>
<dbReference type="GeneID" id="106512660"/>
<dbReference type="Gene3D" id="1.20.1070.10">
    <property type="entry name" value="Rhodopsin 7-helix transmembrane proteins"/>
    <property type="match status" value="1"/>
</dbReference>
<keyword evidence="5" id="KW-0807">Transducer</keyword>
<keyword evidence="4 6" id="KW-0472">Membrane</keyword>
<dbReference type="InterPro" id="IPR052921">
    <property type="entry name" value="GPCR1_Superfamily_Member"/>
</dbReference>
<dbReference type="InParanoid" id="A0A2I4AME5"/>
<feature type="transmembrane region" description="Helical" evidence="6">
    <location>
        <begin position="25"/>
        <end position="46"/>
    </location>
</feature>
<dbReference type="SUPFAM" id="SSF81321">
    <property type="entry name" value="Family A G protein-coupled receptor-like"/>
    <property type="match status" value="1"/>
</dbReference>
<evidence type="ECO:0000256" key="3">
    <source>
        <dbReference type="ARBA" id="ARBA00022989"/>
    </source>
</evidence>
<evidence type="ECO:0000256" key="1">
    <source>
        <dbReference type="ARBA" id="ARBA00004141"/>
    </source>
</evidence>
<dbReference type="AlphaFoldDB" id="A0A2I4AME5"/>